<keyword evidence="5" id="KW-1185">Reference proteome</keyword>
<keyword evidence="1 2" id="KW-0728">SH3 domain</keyword>
<dbReference type="SUPFAM" id="SSF50044">
    <property type="entry name" value="SH3-domain"/>
    <property type="match status" value="1"/>
</dbReference>
<evidence type="ECO:0000259" key="4">
    <source>
        <dbReference type="PROSITE" id="PS50002"/>
    </source>
</evidence>
<dbReference type="Proteomes" id="UP000095281">
    <property type="component" value="Unplaced"/>
</dbReference>
<dbReference type="InterPro" id="IPR050384">
    <property type="entry name" value="Endophilin_SH3RF"/>
</dbReference>
<dbReference type="Pfam" id="PF14604">
    <property type="entry name" value="SH3_9"/>
    <property type="match status" value="1"/>
</dbReference>
<dbReference type="InterPro" id="IPR036028">
    <property type="entry name" value="SH3-like_dom_sf"/>
</dbReference>
<feature type="region of interest" description="Disordered" evidence="3">
    <location>
        <begin position="186"/>
        <end position="233"/>
    </location>
</feature>
<feature type="compositionally biased region" description="Low complexity" evidence="3">
    <location>
        <begin position="62"/>
        <end position="75"/>
    </location>
</feature>
<dbReference type="InterPro" id="IPR001452">
    <property type="entry name" value="SH3_domain"/>
</dbReference>
<evidence type="ECO:0000313" key="6">
    <source>
        <dbReference type="WBParaSite" id="MhA1_Contig2034.frz3.gene2"/>
    </source>
</evidence>
<reference evidence="6" key="1">
    <citation type="submission" date="2016-11" db="UniProtKB">
        <authorList>
            <consortium name="WormBaseParasite"/>
        </authorList>
    </citation>
    <scope>IDENTIFICATION</scope>
</reference>
<protein>
    <submittedName>
        <fullName evidence="6">SH3 domain-containing protein</fullName>
    </submittedName>
</protein>
<evidence type="ECO:0000256" key="1">
    <source>
        <dbReference type="ARBA" id="ARBA00022443"/>
    </source>
</evidence>
<dbReference type="WBParaSite" id="MhA1_Contig2034.frz3.gene2">
    <property type="protein sequence ID" value="MhA1_Contig2034.frz3.gene2"/>
    <property type="gene ID" value="MhA1_Contig2034.frz3.gene2"/>
</dbReference>
<proteinExistence type="predicted"/>
<organism evidence="5 6">
    <name type="scientific">Meloidogyne hapla</name>
    <name type="common">Root-knot nematode worm</name>
    <dbReference type="NCBI Taxonomy" id="6305"/>
    <lineage>
        <taxon>Eukaryota</taxon>
        <taxon>Metazoa</taxon>
        <taxon>Ecdysozoa</taxon>
        <taxon>Nematoda</taxon>
        <taxon>Chromadorea</taxon>
        <taxon>Rhabditida</taxon>
        <taxon>Tylenchina</taxon>
        <taxon>Tylenchomorpha</taxon>
        <taxon>Tylenchoidea</taxon>
        <taxon>Meloidogynidae</taxon>
        <taxon>Meloidogyninae</taxon>
        <taxon>Meloidogyne</taxon>
    </lineage>
</organism>
<dbReference type="Gene3D" id="2.30.30.40">
    <property type="entry name" value="SH3 Domains"/>
    <property type="match status" value="1"/>
</dbReference>
<accession>A0A1I8BD58</accession>
<dbReference type="AlphaFoldDB" id="A0A1I8BD58"/>
<evidence type="ECO:0000256" key="3">
    <source>
        <dbReference type="SAM" id="MobiDB-lite"/>
    </source>
</evidence>
<name>A0A1I8BD58_MELHA</name>
<evidence type="ECO:0000313" key="5">
    <source>
        <dbReference type="Proteomes" id="UP000095281"/>
    </source>
</evidence>
<dbReference type="SMART" id="SM00326">
    <property type="entry name" value="SH3"/>
    <property type="match status" value="1"/>
</dbReference>
<sequence length="440" mass="47480">MAKVLYKYDAAAPDELSLPEGSLVTVINRQCEDEGWFIAEAPDGRRGLFPDNFVKFLPSESQNNIQSSSQVSHQPPSLPAKPQKFTAATHGHPQPVAFVRDSLFGDSTIKQPNMSSEAKTPTDSATDKLMTTSAISLSNDAENNNNISPTNVTTQNIISSNTPGNRHSMIAGMQRILFPGGKLPLQQPGSRNSTIISGGKLEPSANVEPKMTDFDNNLTNKQQNNNNKLSSSSIVTARTKIAPSNKRPPSKVNSAALLAANTRDSFNNNNDTAILEMSSPTSTTTTKTTQSSTSSPITATGGNNKTTSVFSASLGEETSQSQHRYIPLGERIGFQQPKTTLITSHVPSISLVPSLNTTTISSTKEIPTIPLSSSPESVISNITERTTGGGISLSHLQPSTSQWVSRVDFDRFAEECNRRFSEMDGELVDLRRRVEASQNK</sequence>
<dbReference type="PANTHER" id="PTHR14167">
    <property type="entry name" value="SH3 DOMAIN-CONTAINING"/>
    <property type="match status" value="1"/>
</dbReference>
<feature type="compositionally biased region" description="Polar residues" evidence="3">
    <location>
        <begin position="187"/>
        <end position="196"/>
    </location>
</feature>
<feature type="region of interest" description="Disordered" evidence="3">
    <location>
        <begin position="62"/>
        <end position="88"/>
    </location>
</feature>
<evidence type="ECO:0000256" key="2">
    <source>
        <dbReference type="PROSITE-ProRule" id="PRU00192"/>
    </source>
</evidence>
<feature type="region of interest" description="Disordered" evidence="3">
    <location>
        <begin position="264"/>
        <end position="304"/>
    </location>
</feature>
<dbReference type="PANTHER" id="PTHR14167:SF116">
    <property type="entry name" value="CAP, ISOFORM AC"/>
    <property type="match status" value="1"/>
</dbReference>
<dbReference type="PROSITE" id="PS50002">
    <property type="entry name" value="SH3"/>
    <property type="match status" value="1"/>
</dbReference>
<feature type="compositionally biased region" description="Low complexity" evidence="3">
    <location>
        <begin position="278"/>
        <end position="300"/>
    </location>
</feature>
<feature type="compositionally biased region" description="Low complexity" evidence="3">
    <location>
        <begin position="216"/>
        <end position="233"/>
    </location>
</feature>
<feature type="domain" description="SH3" evidence="4">
    <location>
        <begin position="1"/>
        <end position="59"/>
    </location>
</feature>